<protein>
    <submittedName>
        <fullName evidence="8">MoaA/NifB/PqqE/SkfB family radical SAM enzyme</fullName>
    </submittedName>
</protein>
<reference evidence="8 9" key="1">
    <citation type="submission" date="2018-05" db="EMBL/GenBank/DDBJ databases">
        <title>Animal gut microbial communities from fecal samples from Wisconsin, USA.</title>
        <authorList>
            <person name="Neumann A."/>
        </authorList>
    </citation>
    <scope>NUCLEOTIDE SEQUENCE [LARGE SCALE GENOMIC DNA]</scope>
    <source>
        <strain evidence="8 9">UWS4</strain>
    </source>
</reference>
<dbReference type="SFLD" id="SFLDG01067">
    <property type="entry name" value="SPASM/twitch_domain_containing"/>
    <property type="match status" value="1"/>
</dbReference>
<dbReference type="RefSeq" id="WP_106198539.1">
    <property type="nucleotide sequence ID" value="NZ_JAXEIU010000060.1"/>
</dbReference>
<feature type="domain" description="Radical SAM core" evidence="7">
    <location>
        <begin position="1"/>
        <end position="203"/>
    </location>
</feature>
<evidence type="ECO:0000313" key="9">
    <source>
        <dbReference type="Proteomes" id="UP000245523"/>
    </source>
</evidence>
<dbReference type="SFLD" id="SFLDS00029">
    <property type="entry name" value="Radical_SAM"/>
    <property type="match status" value="1"/>
</dbReference>
<evidence type="ECO:0000256" key="3">
    <source>
        <dbReference type="ARBA" id="ARBA00022691"/>
    </source>
</evidence>
<dbReference type="PANTHER" id="PTHR43787">
    <property type="entry name" value="FEMO COFACTOR BIOSYNTHESIS PROTEIN NIFB-RELATED"/>
    <property type="match status" value="1"/>
</dbReference>
<dbReference type="PANTHER" id="PTHR43787:SF10">
    <property type="entry name" value="COFACTOR MODIFYING PROTEIN"/>
    <property type="match status" value="1"/>
</dbReference>
<name>A0ABX5LNU8_9BACT</name>
<evidence type="ECO:0000313" key="8">
    <source>
        <dbReference type="EMBL" id="PWL01874.1"/>
    </source>
</evidence>
<dbReference type="Proteomes" id="UP000245523">
    <property type="component" value="Unassembled WGS sequence"/>
</dbReference>
<sequence>MKYAYIEITERCNFCCPFCPSATLQNSRGEMSAELFQNVLQKLSGNVEEIFLHVLGEPLLHSEFPRILQIAESFQIPVNLTTNGSLIAKNSPLILRSKIIRQINFSTHAYAYLPREKALEILQQTLDFTDALSNTHPEVYVNFRLWNDHSDAISRDWNSIVLQKLTEYFHVPLCDSEFSVRRKSTPICGRIYIHRDSRFEWPNGKAEENENGTCHGVKDQCAILFDGRVVPCCLDYRGQIVLGKFPENSFAEIFEGIRATQMRNGFLQHKLTETFCRRCAFAKRFANTRNVK</sequence>
<keyword evidence="9" id="KW-1185">Reference proteome</keyword>
<keyword evidence="5" id="KW-0408">Iron</keyword>
<comment type="caution">
    <text evidence="8">The sequence shown here is derived from an EMBL/GenBank/DDBJ whole genome shotgun (WGS) entry which is preliminary data.</text>
</comment>
<dbReference type="InterPro" id="IPR023885">
    <property type="entry name" value="4Fe4S-binding_SPASM_dom"/>
</dbReference>
<evidence type="ECO:0000259" key="7">
    <source>
        <dbReference type="PROSITE" id="PS51918"/>
    </source>
</evidence>
<dbReference type="Gene3D" id="3.20.20.70">
    <property type="entry name" value="Aldolase class I"/>
    <property type="match status" value="1"/>
</dbReference>
<proteinExistence type="predicted"/>
<organism evidence="8 9">
    <name type="scientific">Hallerella porci</name>
    <dbReference type="NCBI Taxonomy" id="1945871"/>
    <lineage>
        <taxon>Bacteria</taxon>
        <taxon>Pseudomonadati</taxon>
        <taxon>Fibrobacterota</taxon>
        <taxon>Fibrobacteria</taxon>
        <taxon>Fibrobacterales</taxon>
        <taxon>Fibrobacteraceae</taxon>
        <taxon>Hallerella</taxon>
    </lineage>
</organism>
<keyword evidence="3" id="KW-0949">S-adenosyl-L-methionine</keyword>
<dbReference type="InterPro" id="IPR058240">
    <property type="entry name" value="rSAM_sf"/>
</dbReference>
<keyword evidence="2" id="KW-0004">4Fe-4S</keyword>
<evidence type="ECO:0000256" key="1">
    <source>
        <dbReference type="ARBA" id="ARBA00001966"/>
    </source>
</evidence>
<dbReference type="InterPro" id="IPR013785">
    <property type="entry name" value="Aldolase_TIM"/>
</dbReference>
<accession>A0ABX5LNU8</accession>
<dbReference type="PROSITE" id="PS51918">
    <property type="entry name" value="RADICAL_SAM"/>
    <property type="match status" value="1"/>
</dbReference>
<dbReference type="Pfam" id="PF04055">
    <property type="entry name" value="Radical_SAM"/>
    <property type="match status" value="1"/>
</dbReference>
<evidence type="ECO:0000256" key="5">
    <source>
        <dbReference type="ARBA" id="ARBA00023004"/>
    </source>
</evidence>
<evidence type="ECO:0000256" key="6">
    <source>
        <dbReference type="ARBA" id="ARBA00023014"/>
    </source>
</evidence>
<dbReference type="EMBL" id="QGHD01000010">
    <property type="protein sequence ID" value="PWL01874.1"/>
    <property type="molecule type" value="Genomic_DNA"/>
</dbReference>
<keyword evidence="4" id="KW-0479">Metal-binding</keyword>
<dbReference type="InterPro" id="IPR007197">
    <property type="entry name" value="rSAM"/>
</dbReference>
<keyword evidence="6" id="KW-0411">Iron-sulfur</keyword>
<dbReference type="SUPFAM" id="SSF102114">
    <property type="entry name" value="Radical SAM enzymes"/>
    <property type="match status" value="1"/>
</dbReference>
<evidence type="ECO:0000256" key="2">
    <source>
        <dbReference type="ARBA" id="ARBA00022485"/>
    </source>
</evidence>
<comment type="cofactor">
    <cofactor evidence="1">
        <name>[4Fe-4S] cluster</name>
        <dbReference type="ChEBI" id="CHEBI:49883"/>
    </cofactor>
</comment>
<dbReference type="CDD" id="cd01335">
    <property type="entry name" value="Radical_SAM"/>
    <property type="match status" value="1"/>
</dbReference>
<dbReference type="Pfam" id="PF13186">
    <property type="entry name" value="SPASM"/>
    <property type="match status" value="1"/>
</dbReference>
<gene>
    <name evidence="8" type="ORF">B0H50_11039</name>
</gene>
<evidence type="ECO:0000256" key="4">
    <source>
        <dbReference type="ARBA" id="ARBA00022723"/>
    </source>
</evidence>